<dbReference type="PANTHER" id="PTHR39420">
    <property type="match status" value="1"/>
</dbReference>
<accession>A0A8J3YXH8</accession>
<dbReference type="InterPro" id="IPR042271">
    <property type="entry name" value="Zinicin_2_N"/>
</dbReference>
<comment type="caution">
    <text evidence="1">The sequence shown here is derived from an EMBL/GenBank/DDBJ whole genome shotgun (WGS) entry which is preliminary data.</text>
</comment>
<evidence type="ECO:0000313" key="1">
    <source>
        <dbReference type="EMBL" id="GIJ53461.1"/>
    </source>
</evidence>
<dbReference type="PANTHER" id="PTHR39420:SF2">
    <property type="entry name" value="HYDROLASE"/>
    <property type="match status" value="1"/>
</dbReference>
<reference evidence="1" key="1">
    <citation type="submission" date="2021-01" db="EMBL/GenBank/DDBJ databases">
        <title>Whole genome shotgun sequence of Virgisporangium aurantiacum NBRC 16421.</title>
        <authorList>
            <person name="Komaki H."/>
            <person name="Tamura T."/>
        </authorList>
    </citation>
    <scope>NUCLEOTIDE SEQUENCE</scope>
    <source>
        <strain evidence="1">NBRC 16421</strain>
    </source>
</reference>
<dbReference type="RefSeq" id="WP_239151306.1">
    <property type="nucleotide sequence ID" value="NZ_BOPG01000006.1"/>
</dbReference>
<dbReference type="GO" id="GO:0016787">
    <property type="term" value="F:hydrolase activity"/>
    <property type="evidence" value="ECO:0007669"/>
    <property type="project" value="UniProtKB-KW"/>
</dbReference>
<keyword evidence="1" id="KW-0378">Hydrolase</keyword>
<dbReference type="AlphaFoldDB" id="A0A8J3YXH8"/>
<dbReference type="Pfam" id="PF10103">
    <property type="entry name" value="Zincin_2"/>
    <property type="match status" value="1"/>
</dbReference>
<dbReference type="EMBL" id="BOPG01000006">
    <property type="protein sequence ID" value="GIJ53461.1"/>
    <property type="molecule type" value="Genomic_DNA"/>
</dbReference>
<dbReference type="Gene3D" id="1.20.150.30">
    <property type="entry name" value="Zincin-like metallopeptidase, N-terminal domain"/>
    <property type="match status" value="1"/>
</dbReference>
<proteinExistence type="predicted"/>
<evidence type="ECO:0000313" key="2">
    <source>
        <dbReference type="Proteomes" id="UP000612585"/>
    </source>
</evidence>
<dbReference type="Proteomes" id="UP000612585">
    <property type="component" value="Unassembled WGS sequence"/>
</dbReference>
<organism evidence="1 2">
    <name type="scientific">Virgisporangium aurantiacum</name>
    <dbReference type="NCBI Taxonomy" id="175570"/>
    <lineage>
        <taxon>Bacteria</taxon>
        <taxon>Bacillati</taxon>
        <taxon>Actinomycetota</taxon>
        <taxon>Actinomycetes</taxon>
        <taxon>Micromonosporales</taxon>
        <taxon>Micromonosporaceae</taxon>
        <taxon>Virgisporangium</taxon>
    </lineage>
</organism>
<keyword evidence="2" id="KW-1185">Reference proteome</keyword>
<gene>
    <name evidence="1" type="ORF">Vau01_009770</name>
</gene>
<dbReference type="SUPFAM" id="SSF55486">
    <property type="entry name" value="Metalloproteases ('zincins'), catalytic domain"/>
    <property type="match status" value="1"/>
</dbReference>
<protein>
    <submittedName>
        <fullName evidence="1">Hydrolase</fullName>
    </submittedName>
</protein>
<dbReference type="NCBIfam" id="TIGR03624">
    <property type="entry name" value="putative hydrolase"/>
    <property type="match status" value="1"/>
</dbReference>
<name>A0A8J3YXH8_9ACTN</name>
<sequence>MPDSPFGFGFGGAPDPNDPQQMQQFMSQLQQMFTAPTSGGPVNWDLARQVAQAHLTGGRGMPGGILGFGLPNLIGMPQAGELPGGEEKEAPVGDPPVGAAEKAELIEALRLADLWLEPESELPSGLTVPTAWTRGEWLAATLDVWRKLCDPVAGRIVGAMSELVPEEMRGQMGPMSAMVTSLGGALFGSQLGTALGSLAAEVLSASDIGLPLGPAGTAALVPANIKAYGDGLELPADQVRLYVALREAAHQRLFSHVPWLRGHILTAVEAYAAGIRVDREAIEDAIGKFDPTNPGGMQEIALDGIFTPDDSPQQQAALARLETALALVEGWVSHVVDRAAGERLPDVVKLGEAFRRRRGAGGPAEQTFAALVGLELRPRKLREAAALWAALTEHRGIAGRDALWGHPDLMPDAEAFGDPEAYARNEGGADVNFDELFEELSKNDPPEENPEG</sequence>
<dbReference type="InterPro" id="IPR018766">
    <property type="entry name" value="Zinicin_2"/>
</dbReference>